<dbReference type="Pfam" id="PF13561">
    <property type="entry name" value="adh_short_C2"/>
    <property type="match status" value="1"/>
</dbReference>
<dbReference type="FunFam" id="3.40.50.720:FF:000084">
    <property type="entry name" value="Short-chain dehydrogenase reductase"/>
    <property type="match status" value="1"/>
</dbReference>
<evidence type="ECO:0000256" key="2">
    <source>
        <dbReference type="ARBA" id="ARBA00023002"/>
    </source>
</evidence>
<name>A0A239CVX1_9ACTN</name>
<dbReference type="CDD" id="cd05233">
    <property type="entry name" value="SDR_c"/>
    <property type="match status" value="1"/>
</dbReference>
<keyword evidence="5" id="KW-1185">Reference proteome</keyword>
<evidence type="ECO:0000256" key="1">
    <source>
        <dbReference type="ARBA" id="ARBA00006484"/>
    </source>
</evidence>
<dbReference type="PANTHER" id="PTHR43639">
    <property type="entry name" value="OXIDOREDUCTASE, SHORT-CHAIN DEHYDROGENASE/REDUCTASE FAMILY (AFU_ORTHOLOGUE AFUA_5G02870)"/>
    <property type="match status" value="1"/>
</dbReference>
<evidence type="ECO:0000259" key="3">
    <source>
        <dbReference type="SMART" id="SM00822"/>
    </source>
</evidence>
<feature type="domain" description="Ketoreductase" evidence="3">
    <location>
        <begin position="2"/>
        <end position="179"/>
    </location>
</feature>
<dbReference type="PRINTS" id="PR00080">
    <property type="entry name" value="SDRFAMILY"/>
</dbReference>
<dbReference type="RefSeq" id="WP_089403577.1">
    <property type="nucleotide sequence ID" value="NZ_FZOH01000003.1"/>
</dbReference>
<dbReference type="PANTHER" id="PTHR43639:SF9">
    <property type="entry name" value="BLL5898 PROTEIN"/>
    <property type="match status" value="1"/>
</dbReference>
<dbReference type="InterPro" id="IPR020904">
    <property type="entry name" value="Sc_DH/Rdtase_CS"/>
</dbReference>
<dbReference type="PROSITE" id="PS00061">
    <property type="entry name" value="ADH_SHORT"/>
    <property type="match status" value="1"/>
</dbReference>
<gene>
    <name evidence="4" type="ORF">SAMN04488107_1823</name>
</gene>
<dbReference type="InterPro" id="IPR002347">
    <property type="entry name" value="SDR_fam"/>
</dbReference>
<dbReference type="SUPFAM" id="SSF51735">
    <property type="entry name" value="NAD(P)-binding Rossmann-fold domains"/>
    <property type="match status" value="1"/>
</dbReference>
<dbReference type="OrthoDB" id="7064009at2"/>
<sequence length="268" mass="26911">MSVVVVTGAGSGIGAAVTEALTSRGDQVVACGRRSGPLHEVAARTGARALPGDVATPEGAAAAVAAAQEWFGGLDALVLNAGVAYPGTVGTTTVEAWKETLRINLTAPFLMVRAAVDALVASRGAVVTVGSVAGLRGAPSYVAYGASKAGLHMFTQDLAVDLGPRGVRVNCVAPGWVRTEMADQEMVDLGGPLGLDLEQTYARVTAAVPQRRPAAPTEVAEAIAWLLSPAASYVHGVVLPVDGGSTAMDAGSLAFLPDATLPTTEGAA</sequence>
<reference evidence="5" key="1">
    <citation type="submission" date="2017-06" db="EMBL/GenBank/DDBJ databases">
        <authorList>
            <person name="Varghese N."/>
            <person name="Submissions S."/>
        </authorList>
    </citation>
    <scope>NUCLEOTIDE SEQUENCE [LARGE SCALE GENOMIC DNA]</scope>
    <source>
        <strain evidence="5">DSM 45423</strain>
    </source>
</reference>
<comment type="similarity">
    <text evidence="1">Belongs to the short-chain dehydrogenases/reductases (SDR) family.</text>
</comment>
<dbReference type="PRINTS" id="PR00081">
    <property type="entry name" value="GDHRDH"/>
</dbReference>
<evidence type="ECO:0000313" key="5">
    <source>
        <dbReference type="Proteomes" id="UP000198386"/>
    </source>
</evidence>
<dbReference type="Gene3D" id="3.40.50.720">
    <property type="entry name" value="NAD(P)-binding Rossmann-like Domain"/>
    <property type="match status" value="1"/>
</dbReference>
<dbReference type="InterPro" id="IPR036291">
    <property type="entry name" value="NAD(P)-bd_dom_sf"/>
</dbReference>
<organism evidence="4 5">
    <name type="scientific">Geodermatophilus saharensis</name>
    <dbReference type="NCBI Taxonomy" id="1137994"/>
    <lineage>
        <taxon>Bacteria</taxon>
        <taxon>Bacillati</taxon>
        <taxon>Actinomycetota</taxon>
        <taxon>Actinomycetes</taxon>
        <taxon>Geodermatophilales</taxon>
        <taxon>Geodermatophilaceae</taxon>
        <taxon>Geodermatophilus</taxon>
    </lineage>
</organism>
<dbReference type="AlphaFoldDB" id="A0A239CVX1"/>
<dbReference type="GO" id="GO:0016491">
    <property type="term" value="F:oxidoreductase activity"/>
    <property type="evidence" value="ECO:0007669"/>
    <property type="project" value="UniProtKB-KW"/>
</dbReference>
<dbReference type="EMBL" id="FZOH01000003">
    <property type="protein sequence ID" value="SNS23684.1"/>
    <property type="molecule type" value="Genomic_DNA"/>
</dbReference>
<keyword evidence="2" id="KW-0560">Oxidoreductase</keyword>
<dbReference type="InterPro" id="IPR057326">
    <property type="entry name" value="KR_dom"/>
</dbReference>
<evidence type="ECO:0000313" key="4">
    <source>
        <dbReference type="EMBL" id="SNS23684.1"/>
    </source>
</evidence>
<proteinExistence type="inferred from homology"/>
<dbReference type="Proteomes" id="UP000198386">
    <property type="component" value="Unassembled WGS sequence"/>
</dbReference>
<protein>
    <submittedName>
        <fullName evidence="4">NAD(P)-dependent dehydrogenase, short-chain alcohol dehydrogenase family</fullName>
    </submittedName>
</protein>
<dbReference type="SMART" id="SM00822">
    <property type="entry name" value="PKS_KR"/>
    <property type="match status" value="1"/>
</dbReference>
<accession>A0A239CVX1</accession>